<feature type="domain" description="DUF4939" evidence="6">
    <location>
        <begin position="187"/>
        <end position="269"/>
    </location>
</feature>
<dbReference type="FunFam" id="3.30.70.270:FF:000003">
    <property type="entry name" value="Transposon Ty3-G Gag-Pol polyprotein"/>
    <property type="match status" value="1"/>
</dbReference>
<evidence type="ECO:0000313" key="8">
    <source>
        <dbReference type="Proteomes" id="UP001529510"/>
    </source>
</evidence>
<comment type="similarity">
    <text evidence="1">Belongs to the beta type-B retroviral polymerase family. HERV class-II K(HML-2) pol subfamily.</text>
</comment>
<accession>A0ABD0PQK1</accession>
<dbReference type="Gene3D" id="2.40.70.10">
    <property type="entry name" value="Acid Proteases"/>
    <property type="match status" value="1"/>
</dbReference>
<evidence type="ECO:0000259" key="6">
    <source>
        <dbReference type="Pfam" id="PF16297"/>
    </source>
</evidence>
<feature type="signal peptide" evidence="4">
    <location>
        <begin position="1"/>
        <end position="23"/>
    </location>
</feature>
<comment type="caution">
    <text evidence="7">The sequence shown here is derived from an EMBL/GenBank/DDBJ whole genome shotgun (WGS) entry which is preliminary data.</text>
</comment>
<dbReference type="Gene3D" id="3.30.70.270">
    <property type="match status" value="3"/>
</dbReference>
<dbReference type="InterPro" id="IPR032567">
    <property type="entry name" value="RTL1-rel"/>
</dbReference>
<organism evidence="7 8">
    <name type="scientific">Cirrhinus mrigala</name>
    <name type="common">Mrigala</name>
    <dbReference type="NCBI Taxonomy" id="683832"/>
    <lineage>
        <taxon>Eukaryota</taxon>
        <taxon>Metazoa</taxon>
        <taxon>Chordata</taxon>
        <taxon>Craniata</taxon>
        <taxon>Vertebrata</taxon>
        <taxon>Euteleostomi</taxon>
        <taxon>Actinopterygii</taxon>
        <taxon>Neopterygii</taxon>
        <taxon>Teleostei</taxon>
        <taxon>Ostariophysi</taxon>
        <taxon>Cypriniformes</taxon>
        <taxon>Cyprinidae</taxon>
        <taxon>Labeoninae</taxon>
        <taxon>Labeonini</taxon>
        <taxon>Cirrhinus</taxon>
    </lineage>
</organism>
<sequence length="848" mass="95070">VSHWAVHREVLLTMFSILSVCLSDCLLVANRTAFTVCEPLLPTLYRPLPSPRIIAFDRRLPRPLARTITTRLDLPSPHQSAIVDQRLFKLSDLLKLLHMEPPSHDSSLASSQKTSPPTDPATTTQLATEMSAQATRLSQHQEQLDRLTVLTEQFVRAVQGLQVAASPVAPPPPSPVQLPAVQPAVASPRLAFPDKFDGTPTKCKGFLLQCTLFVNQQPNLYATDESKIAFVCSLLTGKALEWATVVWDLGHSAYPTFATFLSSFKEVFQPTPESGDAGEQIMALCQGRRTAAEYALDFRTLAAQSGWNEGPLKLHYRKGISSELQVELACRDEGLSLNQFIDQSIRIDNVMRTRRPGHSFTATYQPPAPASSGPEPMQLGTTKLTTEERERRLRNNLCLHLPDSTTPTLYLGESFQTQFELLSVNVTVETTALIDSGAAGNFIDKDFVRTNQLPVVSCSSPVAVAALDGRPLGTGRVDHVTRELTLCLEPHHQESIRFFVITSPQSPLILGYPWLNLYEPTISWARGIITDWSPHCHKHCVSPVPQLPSNNSIPPEYHDLHEAFSAVRATELPPHRPGDCAIELMPGAVPPRGRIFPLSQPESEAMENYIKEELAKGFIRPSTSPASAGFFFVKKKDGGLRPCIDYRSLNEVTVKYRYPLPLVPPALEQLRRRSPRRQGTMNTGPSYFQAFVNDVFRDMLNCWVIVYIDDILIFSNSYPEHIQHVRAVLKRLIHHQLYAKEEKCQFHQEKISFLGYVISPEGVAMDETKVNAVRNWPQPKTLKELQRFLGFLNFYRRFIRNFSTVAAPLTGQLSWSPEALHAFHDLRLRFTSAPVLKHPDPQLPFLVE</sequence>
<dbReference type="Pfam" id="PF00078">
    <property type="entry name" value="RVT_1"/>
    <property type="match status" value="1"/>
</dbReference>
<dbReference type="EC" id="3.1.26.4" evidence="2"/>
<dbReference type="InterPro" id="IPR000477">
    <property type="entry name" value="RT_dom"/>
</dbReference>
<dbReference type="InterPro" id="IPR032549">
    <property type="entry name" value="DUF4939"/>
</dbReference>
<evidence type="ECO:0000256" key="4">
    <source>
        <dbReference type="SAM" id="SignalP"/>
    </source>
</evidence>
<dbReference type="InterPro" id="IPR043128">
    <property type="entry name" value="Rev_trsase/Diguanyl_cyclase"/>
</dbReference>
<evidence type="ECO:0000256" key="1">
    <source>
        <dbReference type="ARBA" id="ARBA00010879"/>
    </source>
</evidence>
<dbReference type="Pfam" id="PF16297">
    <property type="entry name" value="DUF4939"/>
    <property type="match status" value="1"/>
</dbReference>
<dbReference type="Proteomes" id="UP001529510">
    <property type="component" value="Unassembled WGS sequence"/>
</dbReference>
<dbReference type="AlphaFoldDB" id="A0ABD0PQK1"/>
<protein>
    <recommendedName>
        <fullName evidence="2">ribonuclease H</fullName>
        <ecNumber evidence="2">3.1.26.4</ecNumber>
    </recommendedName>
</protein>
<proteinExistence type="inferred from homology"/>
<gene>
    <name evidence="7" type="ORF">M9458_028659</name>
</gene>
<feature type="compositionally biased region" description="Polar residues" evidence="3">
    <location>
        <begin position="104"/>
        <end position="123"/>
    </location>
</feature>
<dbReference type="Gene3D" id="3.10.10.10">
    <property type="entry name" value="HIV Type 1 Reverse Transcriptase, subunit A, domain 1"/>
    <property type="match status" value="1"/>
</dbReference>
<evidence type="ECO:0000259" key="5">
    <source>
        <dbReference type="Pfam" id="PF00078"/>
    </source>
</evidence>
<evidence type="ECO:0000256" key="3">
    <source>
        <dbReference type="SAM" id="MobiDB-lite"/>
    </source>
</evidence>
<reference evidence="7 8" key="1">
    <citation type="submission" date="2024-05" db="EMBL/GenBank/DDBJ databases">
        <title>Genome sequencing and assembly of Indian major carp, Cirrhinus mrigala (Hamilton, 1822).</title>
        <authorList>
            <person name="Mohindra V."/>
            <person name="Chowdhury L.M."/>
            <person name="Lal K."/>
            <person name="Jena J.K."/>
        </authorList>
    </citation>
    <scope>NUCLEOTIDE SEQUENCE [LARGE SCALE GENOMIC DNA]</scope>
    <source>
        <strain evidence="7">CM1030</strain>
        <tissue evidence="7">Blood</tissue>
    </source>
</reference>
<dbReference type="FunFam" id="3.30.70.270:FF:000020">
    <property type="entry name" value="Transposon Tf2-6 polyprotein-like Protein"/>
    <property type="match status" value="1"/>
</dbReference>
<dbReference type="SUPFAM" id="SSF56672">
    <property type="entry name" value="DNA/RNA polymerases"/>
    <property type="match status" value="1"/>
</dbReference>
<keyword evidence="8" id="KW-1185">Reference proteome</keyword>
<dbReference type="EMBL" id="JAMKFB020000014">
    <property type="protein sequence ID" value="KAL0176329.1"/>
    <property type="molecule type" value="Genomic_DNA"/>
</dbReference>
<feature type="region of interest" description="Disordered" evidence="3">
    <location>
        <begin position="358"/>
        <end position="378"/>
    </location>
</feature>
<feature type="domain" description="Reverse transcriptase" evidence="5">
    <location>
        <begin position="681"/>
        <end position="758"/>
    </location>
</feature>
<feature type="non-terminal residue" evidence="7">
    <location>
        <position position="848"/>
    </location>
</feature>
<evidence type="ECO:0000313" key="7">
    <source>
        <dbReference type="EMBL" id="KAL0176329.1"/>
    </source>
</evidence>
<dbReference type="CDD" id="cd01647">
    <property type="entry name" value="RT_LTR"/>
    <property type="match status" value="1"/>
</dbReference>
<feature type="region of interest" description="Disordered" evidence="3">
    <location>
        <begin position="102"/>
        <end position="123"/>
    </location>
</feature>
<dbReference type="PANTHER" id="PTHR15503">
    <property type="entry name" value="LDOC1 RELATED"/>
    <property type="match status" value="1"/>
</dbReference>
<dbReference type="InterPro" id="IPR021109">
    <property type="entry name" value="Peptidase_aspartic_dom_sf"/>
</dbReference>
<feature type="non-terminal residue" evidence="7">
    <location>
        <position position="1"/>
    </location>
</feature>
<dbReference type="GO" id="GO:0004523">
    <property type="term" value="F:RNA-DNA hybrid ribonuclease activity"/>
    <property type="evidence" value="ECO:0007669"/>
    <property type="project" value="UniProtKB-EC"/>
</dbReference>
<evidence type="ECO:0000256" key="2">
    <source>
        <dbReference type="ARBA" id="ARBA00012180"/>
    </source>
</evidence>
<dbReference type="InterPro" id="IPR043502">
    <property type="entry name" value="DNA/RNA_pol_sf"/>
</dbReference>
<name>A0ABD0PQK1_CIRMR</name>
<feature type="chain" id="PRO_5044863133" description="ribonuclease H" evidence="4">
    <location>
        <begin position="24"/>
        <end position="848"/>
    </location>
</feature>
<dbReference type="PANTHER" id="PTHR15503:SF22">
    <property type="entry name" value="TRANSPOSON TY3-I GAG POLYPROTEIN"/>
    <property type="match status" value="1"/>
</dbReference>
<keyword evidence="4" id="KW-0732">Signal</keyword>
<dbReference type="CDD" id="cd00303">
    <property type="entry name" value="retropepsin_like"/>
    <property type="match status" value="1"/>
</dbReference>